<dbReference type="AlphaFoldDB" id="A0A1W6KFV3"/>
<dbReference type="EMBL" id="CP020932">
    <property type="protein sequence ID" value="ARM86281.1"/>
    <property type="molecule type" value="Genomic_DNA"/>
</dbReference>
<keyword evidence="1" id="KW-0614">Plasmid</keyword>
<evidence type="ECO:0000313" key="1">
    <source>
        <dbReference type="EMBL" id="ARM86281.1"/>
    </source>
</evidence>
<sequence length="66" mass="6897">MKYQCGTADHLIVIGLVVSTIESIGARDSNNNVKSGSFEDLSPLKISDTCSGSDSIKINLVVGAAR</sequence>
<dbReference type="Proteomes" id="UP000193100">
    <property type="component" value="Plasmid pSMR5"/>
</dbReference>
<geneLocation type="plasmid" evidence="2">
    <name>psmr5</name>
</geneLocation>
<accession>A0A1W6KFV3</accession>
<gene>
    <name evidence="1" type="ORF">MARSALSMR5_04264</name>
</gene>
<organism evidence="1 2">
    <name type="scientific">Marinobacter salarius</name>
    <dbReference type="NCBI Taxonomy" id="1420917"/>
    <lineage>
        <taxon>Bacteria</taxon>
        <taxon>Pseudomonadati</taxon>
        <taxon>Pseudomonadota</taxon>
        <taxon>Gammaproteobacteria</taxon>
        <taxon>Pseudomonadales</taxon>
        <taxon>Marinobacteraceae</taxon>
        <taxon>Marinobacter</taxon>
    </lineage>
</organism>
<name>A0A1W6KFV3_9GAMM</name>
<proteinExistence type="predicted"/>
<evidence type="ECO:0000313" key="2">
    <source>
        <dbReference type="Proteomes" id="UP000193100"/>
    </source>
</evidence>
<reference evidence="1 2" key="1">
    <citation type="submission" date="2017-04" db="EMBL/GenBank/DDBJ databases">
        <title>Genome Sequence of Marinobacter salarius strain SMR5 Isolated from a culture of the Diatom Skeletonema marinoi.</title>
        <authorList>
            <person name="Topel M."/>
            <person name="Pinder M.I.M."/>
            <person name="Johansson O.N."/>
            <person name="Kourtchenko O."/>
            <person name="Godhe A."/>
            <person name="Clarke A.K."/>
        </authorList>
    </citation>
    <scope>NUCLEOTIDE SEQUENCE [LARGE SCALE GENOMIC DNA]</scope>
    <source>
        <strain evidence="1 2">SMR5</strain>
        <plasmid evidence="2">Plasmid psmr5</plasmid>
    </source>
</reference>
<protein>
    <submittedName>
        <fullName evidence="1">Uncharacterized protein</fullName>
    </submittedName>
</protein>